<protein>
    <recommendedName>
        <fullName evidence="4">RING-type E3 ubiquitin transferase</fullName>
        <ecNumber evidence="4">2.3.2.27</ecNumber>
    </recommendedName>
</protein>
<evidence type="ECO:0000256" key="9">
    <source>
        <dbReference type="ARBA" id="ARBA00023136"/>
    </source>
</evidence>
<reference evidence="13" key="1">
    <citation type="submission" date="2022-07" db="EMBL/GenBank/DDBJ databases">
        <title>Phylogenomic reconstructions and comparative analyses of Kickxellomycotina fungi.</title>
        <authorList>
            <person name="Reynolds N.K."/>
            <person name="Stajich J.E."/>
            <person name="Barry K."/>
            <person name="Grigoriev I.V."/>
            <person name="Crous P."/>
            <person name="Smith M.E."/>
        </authorList>
    </citation>
    <scope>NUCLEOTIDE SEQUENCE</scope>
    <source>
        <strain evidence="13">RSA 1196</strain>
    </source>
</reference>
<comment type="caution">
    <text evidence="13">The sequence shown here is derived from an EMBL/GenBank/DDBJ whole genome shotgun (WGS) entry which is preliminary data.</text>
</comment>
<evidence type="ECO:0000256" key="10">
    <source>
        <dbReference type="SAM" id="MobiDB-lite"/>
    </source>
</evidence>
<evidence type="ECO:0000256" key="4">
    <source>
        <dbReference type="ARBA" id="ARBA00012483"/>
    </source>
</evidence>
<dbReference type="Proteomes" id="UP001150925">
    <property type="component" value="Unassembled WGS sequence"/>
</dbReference>
<feature type="region of interest" description="Disordered" evidence="10">
    <location>
        <begin position="1"/>
        <end position="28"/>
    </location>
</feature>
<dbReference type="GO" id="GO:0036503">
    <property type="term" value="P:ERAD pathway"/>
    <property type="evidence" value="ECO:0007669"/>
    <property type="project" value="TreeGrafter"/>
</dbReference>
<dbReference type="AlphaFoldDB" id="A0A9W8E7D2"/>
<organism evidence="13 14">
    <name type="scientific">Dispira parvispora</name>
    <dbReference type="NCBI Taxonomy" id="1520584"/>
    <lineage>
        <taxon>Eukaryota</taxon>
        <taxon>Fungi</taxon>
        <taxon>Fungi incertae sedis</taxon>
        <taxon>Zoopagomycota</taxon>
        <taxon>Kickxellomycotina</taxon>
        <taxon>Dimargaritomycetes</taxon>
        <taxon>Dimargaritales</taxon>
        <taxon>Dimargaritaceae</taxon>
        <taxon>Dispira</taxon>
    </lineage>
</organism>
<evidence type="ECO:0000256" key="2">
    <source>
        <dbReference type="ARBA" id="ARBA00004141"/>
    </source>
</evidence>
<keyword evidence="7" id="KW-0833">Ubl conjugation pathway</keyword>
<evidence type="ECO:0000313" key="13">
    <source>
        <dbReference type="EMBL" id="KAJ1963856.1"/>
    </source>
</evidence>
<dbReference type="GO" id="GO:0005789">
    <property type="term" value="C:endoplasmic reticulum membrane"/>
    <property type="evidence" value="ECO:0007669"/>
    <property type="project" value="TreeGrafter"/>
</dbReference>
<dbReference type="Pfam" id="PF23113">
    <property type="entry name" value="MARCHF6_C"/>
    <property type="match status" value="1"/>
</dbReference>
<proteinExistence type="predicted"/>
<dbReference type="InterPro" id="IPR056521">
    <property type="entry name" value="MARCHF6-like_C"/>
</dbReference>
<evidence type="ECO:0000256" key="5">
    <source>
        <dbReference type="ARBA" id="ARBA00022679"/>
    </source>
</evidence>
<feature type="domain" description="E3 ubiquitin-protein ligase MARCHF6-like C-terminal" evidence="12">
    <location>
        <begin position="108"/>
        <end position="235"/>
    </location>
</feature>
<evidence type="ECO:0000313" key="14">
    <source>
        <dbReference type="Proteomes" id="UP001150925"/>
    </source>
</evidence>
<comment type="subcellular location">
    <subcellularLocation>
        <location evidence="2">Membrane</location>
        <topology evidence="2">Multi-pass membrane protein</topology>
    </subcellularLocation>
</comment>
<dbReference type="EMBL" id="JANBPY010000769">
    <property type="protein sequence ID" value="KAJ1963856.1"/>
    <property type="molecule type" value="Genomic_DNA"/>
</dbReference>
<evidence type="ECO:0000256" key="3">
    <source>
        <dbReference type="ARBA" id="ARBA00004906"/>
    </source>
</evidence>
<dbReference type="PANTHER" id="PTHR13145">
    <property type="entry name" value="SSM4 PROTEIN"/>
    <property type="match status" value="1"/>
</dbReference>
<sequence length="253" mass="28042">MADGRGSMLSDTRKTTKDSGVTKSSTTSSPFNVTIPPTLLGVTLNPAWVKATFGLEKPAHGPPNGWTLEMTKLHPAVKSREIRERDTDDNVLGTGGLDPYPSIFTTPYNPSLYLLQSWAAGLIVLIILFSVLQAFPESRLTERWRPVMPNHHIHRASIRALVSEILLPATLVTIALVVLPPLFTLGLLKWTGRIDLLLNPHLLGCVYPIALFSMSVIYGACLAFSKWRVWITAIRHEEYLIGRQLHNITDGNE</sequence>
<gene>
    <name evidence="13" type="ORF">IWQ62_003094</name>
</gene>
<name>A0A9W8E7D2_9FUNG</name>
<accession>A0A9W8E7D2</accession>
<feature type="compositionally biased region" description="Polar residues" evidence="10">
    <location>
        <begin position="18"/>
        <end position="28"/>
    </location>
</feature>
<dbReference type="GO" id="GO:0061630">
    <property type="term" value="F:ubiquitin protein ligase activity"/>
    <property type="evidence" value="ECO:0007669"/>
    <property type="project" value="UniProtKB-EC"/>
</dbReference>
<evidence type="ECO:0000256" key="8">
    <source>
        <dbReference type="ARBA" id="ARBA00022989"/>
    </source>
</evidence>
<feature type="transmembrane region" description="Helical" evidence="11">
    <location>
        <begin position="156"/>
        <end position="181"/>
    </location>
</feature>
<evidence type="ECO:0000256" key="11">
    <source>
        <dbReference type="SAM" id="Phobius"/>
    </source>
</evidence>
<keyword evidence="8 11" id="KW-1133">Transmembrane helix</keyword>
<dbReference type="EC" id="2.3.2.27" evidence="4"/>
<feature type="transmembrane region" description="Helical" evidence="11">
    <location>
        <begin position="201"/>
        <end position="225"/>
    </location>
</feature>
<evidence type="ECO:0000256" key="6">
    <source>
        <dbReference type="ARBA" id="ARBA00022692"/>
    </source>
</evidence>
<feature type="transmembrane region" description="Helical" evidence="11">
    <location>
        <begin position="113"/>
        <end position="135"/>
    </location>
</feature>
<keyword evidence="6 11" id="KW-0812">Transmembrane</keyword>
<comment type="pathway">
    <text evidence="3">Protein modification; protein ubiquitination.</text>
</comment>
<keyword evidence="14" id="KW-1185">Reference proteome</keyword>
<keyword evidence="9 11" id="KW-0472">Membrane</keyword>
<keyword evidence="5" id="KW-0808">Transferase</keyword>
<evidence type="ECO:0000256" key="7">
    <source>
        <dbReference type="ARBA" id="ARBA00022786"/>
    </source>
</evidence>
<comment type="catalytic activity">
    <reaction evidence="1">
        <text>S-ubiquitinyl-[E2 ubiquitin-conjugating enzyme]-L-cysteine + [acceptor protein]-L-lysine = [E2 ubiquitin-conjugating enzyme]-L-cysteine + N(6)-ubiquitinyl-[acceptor protein]-L-lysine.</text>
        <dbReference type="EC" id="2.3.2.27"/>
    </reaction>
</comment>
<evidence type="ECO:0000259" key="12">
    <source>
        <dbReference type="Pfam" id="PF23113"/>
    </source>
</evidence>
<evidence type="ECO:0000256" key="1">
    <source>
        <dbReference type="ARBA" id="ARBA00000900"/>
    </source>
</evidence>
<dbReference type="PANTHER" id="PTHR13145:SF0">
    <property type="entry name" value="E3 UBIQUITIN-PROTEIN LIGASE MARCHF6"/>
    <property type="match status" value="1"/>
</dbReference>